<evidence type="ECO:0000313" key="6">
    <source>
        <dbReference type="Proteomes" id="UP000005239"/>
    </source>
</evidence>
<comment type="function">
    <text evidence="3">Plays a central role in 2-thiolation of mcm(5)S(2)U at tRNA wobble positions of tRNA(Lys), tRNA(Glu) and tRNA(Gln). May act by forming a heterodimer with NCS6/CTU1 that ligates sulfur from thiocarboxylated URM1 onto the uridine of tRNAs at wobble position.</text>
</comment>
<dbReference type="InterPro" id="IPR019407">
    <property type="entry name" value="CTU2"/>
</dbReference>
<evidence type="ECO:0000256" key="2">
    <source>
        <dbReference type="ARBA" id="ARBA00022694"/>
    </source>
</evidence>
<dbReference type="SMART" id="SM00256">
    <property type="entry name" value="FBOX"/>
    <property type="match status" value="1"/>
</dbReference>
<evidence type="ECO:0000256" key="3">
    <source>
        <dbReference type="HAMAP-Rule" id="MF_03054"/>
    </source>
</evidence>
<keyword evidence="6" id="KW-1185">Reference proteome</keyword>
<dbReference type="GO" id="GO:0032447">
    <property type="term" value="P:protein urmylation"/>
    <property type="evidence" value="ECO:0007669"/>
    <property type="project" value="UniProtKB-UniRule"/>
</dbReference>
<keyword evidence="1 3" id="KW-0963">Cytoplasm</keyword>
<evidence type="ECO:0000256" key="1">
    <source>
        <dbReference type="ARBA" id="ARBA00022490"/>
    </source>
</evidence>
<comment type="similarity">
    <text evidence="3">Belongs to the CTU2/NCS2 family.</text>
</comment>
<dbReference type="PANTHER" id="PTHR20882">
    <property type="entry name" value="CYTOPLASMIC TRNA 2-THIOLATION PROTEIN 2"/>
    <property type="match status" value="1"/>
</dbReference>
<dbReference type="GO" id="GO:0016783">
    <property type="term" value="F:sulfurtransferase activity"/>
    <property type="evidence" value="ECO:0000318"/>
    <property type="project" value="GO_Central"/>
</dbReference>
<dbReference type="GO" id="GO:0005829">
    <property type="term" value="C:cytosol"/>
    <property type="evidence" value="ECO:0000318"/>
    <property type="project" value="GO_Central"/>
</dbReference>
<dbReference type="Gene3D" id="3.40.50.620">
    <property type="entry name" value="HUPs"/>
    <property type="match status" value="1"/>
</dbReference>
<dbReference type="Pfam" id="PF12937">
    <property type="entry name" value="F-box-like"/>
    <property type="match status" value="1"/>
</dbReference>
<dbReference type="EnsemblMetazoa" id="PPA27287.1">
    <property type="protein sequence ID" value="PPA27287.1"/>
    <property type="gene ID" value="WBGene00116841"/>
</dbReference>
<dbReference type="Gene3D" id="1.20.1280.50">
    <property type="match status" value="1"/>
</dbReference>
<dbReference type="InterPro" id="IPR001810">
    <property type="entry name" value="F-box_dom"/>
</dbReference>
<dbReference type="SUPFAM" id="SSF82171">
    <property type="entry name" value="DPP6 N-terminal domain-like"/>
    <property type="match status" value="1"/>
</dbReference>
<proteinExistence type="inferred from homology"/>
<dbReference type="InterPro" id="IPR036047">
    <property type="entry name" value="F-box-like_dom_sf"/>
</dbReference>
<comment type="pathway">
    <text evidence="3">tRNA modification; 5-methoxycarbonylmethyl-2-thiouridine-tRNA biosynthesis.</text>
</comment>
<protein>
    <recommendedName>
        <fullName evidence="3">Cytoplasmic tRNA 2-thiolation protein 2</fullName>
    </recommendedName>
</protein>
<reference evidence="5" key="2">
    <citation type="submission" date="2022-06" db="UniProtKB">
        <authorList>
            <consortium name="EnsemblMetazoa"/>
        </authorList>
    </citation>
    <scope>IDENTIFICATION</scope>
    <source>
        <strain evidence="5">PS312</strain>
    </source>
</reference>
<dbReference type="HAMAP" id="MF_03054">
    <property type="entry name" value="CTU2"/>
    <property type="match status" value="1"/>
</dbReference>
<dbReference type="GO" id="GO:0016779">
    <property type="term" value="F:nucleotidyltransferase activity"/>
    <property type="evidence" value="ECO:0007669"/>
    <property type="project" value="UniProtKB-UniRule"/>
</dbReference>
<dbReference type="PROSITE" id="PS50181">
    <property type="entry name" value="FBOX"/>
    <property type="match status" value="1"/>
</dbReference>
<accession>A0A2A6CZT8</accession>
<sequence>MTKSSLQCVKCSNPSTIAGSEGKNVAYCDGCYREMLTHKFRSALGKKRVFKDGAAKEALVVSDGSPSSVFLLGQIIDALQLNPHQKLVMLPTIVTIVSSLTSGVMASVSEDEGHVVHLSAVIRPPEEKVIAKGRDAEEEIRIFSQLLSSCKSLTAKDEIVRVLKERLILRLAAELDLSTVLISDTADDLARLSLSALCIGRGGQISEMTAGVEKRKGLPTIVRPLKEVRSKEIAIGNRMFGWEKNVIYVEENEMKRQVGYSIHKATEDFVKTLHTEGFQATVSTVLSTSSKVHPDVNPSSALCTLCQRTYSKELVGMCPPCQSIMDEIPDWSRIAHLVQMDKGWYNLPPELLLEIFSHLPTAALVHVTAVCTWWRSVARDDSLWREIFMNEFHSFVSTAPVCDVLADEYGMIKRGCPTTIAEVVEDFYYELENVVFSPLGCFYAVSGKDAMLCVYESTSRQLLEERDLHLSLRWTGIVALAFSPDDMCLAVRGVKANGKEEVATFEICIVECCLHFISRLPSTKCSPWFNNKWILSNDVYPMDLKGEGYGSFSSQYVKSISHLQLYKRHSSKKEARLEPKTISLMKLLNESEDPFNFLVSPFVSRRFRRIIDMAREAAWEGKAKTQMDKLKQLLDKDERCFKCYITDGCEEECTCSCHVGRDDFMLIYGRHEDEIQSRICFHIVDLKKAIDDDEKKEREQKEGEKPRVEDPTPDDDLYSYLSRQTSAPDHEIILDGRLLHLALSPDYKYLYATVNMSPRSSSPLTEIRSFHLQTMVAERGIFYGGLAPFPNTTIPTAANEYFLFSSTDEQVVVWSRVHHGPSLTRLTHPNPVRSIAAHPQEKLLLVVVGEQLHVWTPAFAS</sequence>
<name>A0A2A6CZT8_PRIPA</name>
<dbReference type="GO" id="GO:0002143">
    <property type="term" value="P:tRNA wobble position uridine thiolation"/>
    <property type="evidence" value="ECO:0000318"/>
    <property type="project" value="GO_Central"/>
</dbReference>
<reference evidence="6" key="1">
    <citation type="journal article" date="2008" name="Nat. Genet.">
        <title>The Pristionchus pacificus genome provides a unique perspective on nematode lifestyle and parasitism.</title>
        <authorList>
            <person name="Dieterich C."/>
            <person name="Clifton S.W."/>
            <person name="Schuster L.N."/>
            <person name="Chinwalla A."/>
            <person name="Delehaunty K."/>
            <person name="Dinkelacker I."/>
            <person name="Fulton L."/>
            <person name="Fulton R."/>
            <person name="Godfrey J."/>
            <person name="Minx P."/>
            <person name="Mitreva M."/>
            <person name="Roeseler W."/>
            <person name="Tian H."/>
            <person name="Witte H."/>
            <person name="Yang S.P."/>
            <person name="Wilson R.K."/>
            <person name="Sommer R.J."/>
        </authorList>
    </citation>
    <scope>NUCLEOTIDE SEQUENCE [LARGE SCALE GENOMIC DNA]</scope>
    <source>
        <strain evidence="6">PS312</strain>
    </source>
</reference>
<feature type="region of interest" description="Disordered" evidence="4">
    <location>
        <begin position="692"/>
        <end position="717"/>
    </location>
</feature>
<dbReference type="AlphaFoldDB" id="A0A2A6CZT8"/>
<comment type="subcellular location">
    <subcellularLocation>
        <location evidence="3">Cytoplasm</location>
    </subcellularLocation>
</comment>
<keyword evidence="2 3" id="KW-0819">tRNA processing</keyword>
<evidence type="ECO:0000256" key="4">
    <source>
        <dbReference type="SAM" id="MobiDB-lite"/>
    </source>
</evidence>
<dbReference type="GO" id="GO:0000049">
    <property type="term" value="F:tRNA binding"/>
    <property type="evidence" value="ECO:0007669"/>
    <property type="project" value="InterPro"/>
</dbReference>
<dbReference type="Pfam" id="PF10288">
    <property type="entry name" value="CTU2"/>
    <property type="match status" value="1"/>
</dbReference>
<evidence type="ECO:0000313" key="5">
    <source>
        <dbReference type="EnsemblMetazoa" id="PPA27287.1"/>
    </source>
</evidence>
<accession>A0A8R1UGE6</accession>
<dbReference type="Proteomes" id="UP000005239">
    <property type="component" value="Unassembled WGS sequence"/>
</dbReference>
<dbReference type="InterPro" id="IPR014729">
    <property type="entry name" value="Rossmann-like_a/b/a_fold"/>
</dbReference>
<organism evidence="5 6">
    <name type="scientific">Pristionchus pacificus</name>
    <name type="common">Parasitic nematode worm</name>
    <dbReference type="NCBI Taxonomy" id="54126"/>
    <lineage>
        <taxon>Eukaryota</taxon>
        <taxon>Metazoa</taxon>
        <taxon>Ecdysozoa</taxon>
        <taxon>Nematoda</taxon>
        <taxon>Chromadorea</taxon>
        <taxon>Rhabditida</taxon>
        <taxon>Rhabditina</taxon>
        <taxon>Diplogasteromorpha</taxon>
        <taxon>Diplogasteroidea</taxon>
        <taxon>Neodiplogasteridae</taxon>
        <taxon>Pristionchus</taxon>
    </lineage>
</organism>
<dbReference type="PANTHER" id="PTHR20882:SF14">
    <property type="entry name" value="CYTOPLASMIC TRNA 2-THIOLATION PROTEIN 2"/>
    <property type="match status" value="1"/>
</dbReference>
<gene>
    <name evidence="5" type="primary">WBGene00116841</name>
</gene>
<dbReference type="SUPFAM" id="SSF81383">
    <property type="entry name" value="F-box domain"/>
    <property type="match status" value="1"/>
</dbReference>
<feature type="compositionally biased region" description="Basic and acidic residues" evidence="4">
    <location>
        <begin position="692"/>
        <end position="710"/>
    </location>
</feature>